<dbReference type="InterPro" id="IPR045340">
    <property type="entry name" value="DUF6533"/>
</dbReference>
<gene>
    <name evidence="4" type="ORF">EW146_g7276</name>
</gene>
<dbReference type="EMBL" id="SGPL01000406">
    <property type="protein sequence ID" value="THH12885.1"/>
    <property type="molecule type" value="Genomic_DNA"/>
</dbReference>
<feature type="transmembrane region" description="Helical" evidence="2">
    <location>
        <begin position="7"/>
        <end position="24"/>
    </location>
</feature>
<organism evidence="4 5">
    <name type="scientific">Bondarzewia mesenterica</name>
    <dbReference type="NCBI Taxonomy" id="1095465"/>
    <lineage>
        <taxon>Eukaryota</taxon>
        <taxon>Fungi</taxon>
        <taxon>Dikarya</taxon>
        <taxon>Basidiomycota</taxon>
        <taxon>Agaricomycotina</taxon>
        <taxon>Agaricomycetes</taxon>
        <taxon>Russulales</taxon>
        <taxon>Bondarzewiaceae</taxon>
        <taxon>Bondarzewia</taxon>
    </lineage>
</organism>
<protein>
    <recommendedName>
        <fullName evidence="3">DUF6533 domain-containing protein</fullName>
    </recommendedName>
</protein>
<dbReference type="Pfam" id="PF20151">
    <property type="entry name" value="DUF6533"/>
    <property type="match status" value="1"/>
</dbReference>
<accession>A0A4S4LLT5</accession>
<reference evidence="4 5" key="1">
    <citation type="submission" date="2019-02" db="EMBL/GenBank/DDBJ databases">
        <title>Genome sequencing of the rare red list fungi Bondarzewia mesenterica.</title>
        <authorList>
            <person name="Buettner E."/>
            <person name="Kellner H."/>
        </authorList>
    </citation>
    <scope>NUCLEOTIDE SEQUENCE [LARGE SCALE GENOMIC DNA]</scope>
    <source>
        <strain evidence="4 5">DSM 108281</strain>
    </source>
</reference>
<name>A0A4S4LLT5_9AGAM</name>
<feature type="region of interest" description="Disordered" evidence="1">
    <location>
        <begin position="266"/>
        <end position="362"/>
    </location>
</feature>
<evidence type="ECO:0000313" key="4">
    <source>
        <dbReference type="EMBL" id="THH12885.1"/>
    </source>
</evidence>
<keyword evidence="5" id="KW-1185">Reference proteome</keyword>
<keyword evidence="2" id="KW-0812">Transmembrane</keyword>
<evidence type="ECO:0000259" key="3">
    <source>
        <dbReference type="Pfam" id="PF20151"/>
    </source>
</evidence>
<keyword evidence="2" id="KW-0472">Membrane</keyword>
<feature type="domain" description="DUF6533" evidence="3">
    <location>
        <begin position="10"/>
        <end position="55"/>
    </location>
</feature>
<feature type="compositionally biased region" description="Basic and acidic residues" evidence="1">
    <location>
        <begin position="349"/>
        <end position="362"/>
    </location>
</feature>
<sequence length="362" mass="40014">MDLHRALNGYLELVAITLLLYDHFLTFTAEVNAIWTRPLSIPSLWFFINRYIPFFGNSAVSIVSFANMTEVRRLLNAAASRAVDEQHALWHIHYSLHTAHDAHLRTVRPLAPHPFIDISRRPCVISRGMHVAVAWEAQAGFDLLIFGLTITKSTIERRQRPGINSWFRLETGLIDLIYRDGAIYFAFMVLANLSNIFTFYFAPDGLRGVLSTFASWYVPPLRHLTLNYTPTHRTHSVSVTMMSHLMLNLHKAASFTHTLHHTSDSSGPSIAFTTHGIDPPAEQTGLDGSSSLSRRTPQPTRVLSSQGATGRSSLSSSTASSLFTDQAGNASGSGSSGGASAGRKKGRALRSELEEIELSDMH</sequence>
<evidence type="ECO:0000313" key="5">
    <source>
        <dbReference type="Proteomes" id="UP000310158"/>
    </source>
</evidence>
<evidence type="ECO:0000256" key="1">
    <source>
        <dbReference type="SAM" id="MobiDB-lite"/>
    </source>
</evidence>
<evidence type="ECO:0000256" key="2">
    <source>
        <dbReference type="SAM" id="Phobius"/>
    </source>
</evidence>
<dbReference type="AlphaFoldDB" id="A0A4S4LLT5"/>
<dbReference type="Proteomes" id="UP000310158">
    <property type="component" value="Unassembled WGS sequence"/>
</dbReference>
<comment type="caution">
    <text evidence="4">The sequence shown here is derived from an EMBL/GenBank/DDBJ whole genome shotgun (WGS) entry which is preliminary data.</text>
</comment>
<feature type="transmembrane region" description="Helical" evidence="2">
    <location>
        <begin position="182"/>
        <end position="202"/>
    </location>
</feature>
<feature type="compositionally biased region" description="Low complexity" evidence="1">
    <location>
        <begin position="304"/>
        <end position="333"/>
    </location>
</feature>
<feature type="compositionally biased region" description="Polar residues" evidence="1">
    <location>
        <begin position="286"/>
        <end position="303"/>
    </location>
</feature>
<proteinExistence type="predicted"/>
<feature type="transmembrane region" description="Helical" evidence="2">
    <location>
        <begin position="44"/>
        <end position="66"/>
    </location>
</feature>
<keyword evidence="2" id="KW-1133">Transmembrane helix</keyword>
<dbReference type="OrthoDB" id="2686513at2759"/>